<name>A0A0G1S317_9BACT</name>
<dbReference type="GO" id="GO:0043743">
    <property type="term" value="F:LPPG:FO 2-phospho-L-lactate transferase activity"/>
    <property type="evidence" value="ECO:0007669"/>
    <property type="project" value="InterPro"/>
</dbReference>
<dbReference type="PANTHER" id="PTHR30135">
    <property type="entry name" value="UNCHARACTERIZED PROTEIN YVCK-RELATED"/>
    <property type="match status" value="1"/>
</dbReference>
<accession>A0A0G1S317</accession>
<proteinExistence type="predicted"/>
<dbReference type="SUPFAM" id="SSF142338">
    <property type="entry name" value="CofD-like"/>
    <property type="match status" value="1"/>
</dbReference>
<gene>
    <name evidence="2" type="ORF">UX86_C0018G0027</name>
</gene>
<dbReference type="AlphaFoldDB" id="A0A0G1S317"/>
<evidence type="ECO:0008006" key="4">
    <source>
        <dbReference type="Google" id="ProtNLM"/>
    </source>
</evidence>
<comment type="caution">
    <text evidence="2">The sequence shown here is derived from an EMBL/GenBank/DDBJ whole genome shotgun (WGS) entry which is preliminary data.</text>
</comment>
<dbReference type="EMBL" id="LCNU01000018">
    <property type="protein sequence ID" value="KKU63791.1"/>
    <property type="molecule type" value="Genomic_DNA"/>
</dbReference>
<dbReference type="Gene3D" id="3.40.50.10680">
    <property type="entry name" value="CofD-like domains"/>
    <property type="match status" value="1"/>
</dbReference>
<protein>
    <recommendedName>
        <fullName evidence="4">Gluconeogenesis factor</fullName>
    </recommendedName>
</protein>
<dbReference type="InterPro" id="IPR002882">
    <property type="entry name" value="CofD"/>
</dbReference>
<evidence type="ECO:0000256" key="1">
    <source>
        <dbReference type="ARBA" id="ARBA00022490"/>
    </source>
</evidence>
<reference evidence="2 3" key="1">
    <citation type="journal article" date="2015" name="Nature">
        <title>rRNA introns, odd ribosomes, and small enigmatic genomes across a large radiation of phyla.</title>
        <authorList>
            <person name="Brown C.T."/>
            <person name="Hug L.A."/>
            <person name="Thomas B.C."/>
            <person name="Sharon I."/>
            <person name="Castelle C.J."/>
            <person name="Singh A."/>
            <person name="Wilkins M.J."/>
            <person name="Williams K.H."/>
            <person name="Banfield J.F."/>
        </authorList>
    </citation>
    <scope>NUCLEOTIDE SEQUENCE [LARGE SCALE GENOMIC DNA]</scope>
</reference>
<dbReference type="PANTHER" id="PTHR30135:SF3">
    <property type="entry name" value="GLUCONEOGENESIS FACTOR-RELATED"/>
    <property type="match status" value="1"/>
</dbReference>
<dbReference type="Pfam" id="PF01933">
    <property type="entry name" value="CofD"/>
    <property type="match status" value="1"/>
</dbReference>
<sequence length="340" mass="37736">MSTPRIVTIGGGSGAPVVVRALVQTGFTDICAITAATDTGGRTGIVRSDERDRVISVSDLLRNLLALIPPRELARTQIRAFTDLISFTDGRNRNLGYTIYYALLEKYDNDFPAVQKHLENLLQIKFSGLAIPVTDKPANICFSTQTGATFVGEHELDRQSLSTNTITRIWLDHPVTATKQALAAIDQANWIIFCPGSLYGSVLSNFLPRGATAALKSSAARKILITNLISDRNQTHNFTPADYLQIFQKYTRLKKPFDYIISPRTKTLDFLGAHPQIASNYATEHSHFLGWTPNHFKSLTQTGIRPVLSDTFSVTTHLHRIRHDPVKLAPVLKKIIQNNN</sequence>
<dbReference type="STRING" id="1618364.UX86_C0018G0027"/>
<organism evidence="2 3">
    <name type="scientific">Candidatus Amesbacteria bacterium GW2011_GWC1_47_15</name>
    <dbReference type="NCBI Taxonomy" id="1618364"/>
    <lineage>
        <taxon>Bacteria</taxon>
        <taxon>Candidatus Amesiibacteriota</taxon>
    </lineage>
</organism>
<dbReference type="InterPro" id="IPR038136">
    <property type="entry name" value="CofD-like_dom_sf"/>
</dbReference>
<dbReference type="InterPro" id="IPR010119">
    <property type="entry name" value="Gluconeogen_factor"/>
</dbReference>
<dbReference type="Proteomes" id="UP000034502">
    <property type="component" value="Unassembled WGS sequence"/>
</dbReference>
<keyword evidence="1" id="KW-0963">Cytoplasm</keyword>
<evidence type="ECO:0000313" key="3">
    <source>
        <dbReference type="Proteomes" id="UP000034502"/>
    </source>
</evidence>
<evidence type="ECO:0000313" key="2">
    <source>
        <dbReference type="EMBL" id="KKU63791.1"/>
    </source>
</evidence>